<dbReference type="InterPro" id="IPR001258">
    <property type="entry name" value="NHL_repeat"/>
</dbReference>
<feature type="compositionally biased region" description="Basic and acidic residues" evidence="3">
    <location>
        <begin position="206"/>
        <end position="218"/>
    </location>
</feature>
<dbReference type="GO" id="GO:0008270">
    <property type="term" value="F:zinc ion binding"/>
    <property type="evidence" value="ECO:0007669"/>
    <property type="project" value="UniProtKB-KW"/>
</dbReference>
<feature type="region of interest" description="Disordered" evidence="3">
    <location>
        <begin position="188"/>
        <end position="220"/>
    </location>
</feature>
<dbReference type="AlphaFoldDB" id="A0AAE1D730"/>
<reference evidence="4" key="1">
    <citation type="journal article" date="2023" name="G3 (Bethesda)">
        <title>A reference genome for the long-term kleptoplast-retaining sea slug Elysia crispata morphotype clarki.</title>
        <authorList>
            <person name="Eastman K.E."/>
            <person name="Pendleton A.L."/>
            <person name="Shaikh M.A."/>
            <person name="Suttiyut T."/>
            <person name="Ogas R."/>
            <person name="Tomko P."/>
            <person name="Gavelis G."/>
            <person name="Widhalm J.R."/>
            <person name="Wisecaver J.H."/>
        </authorList>
    </citation>
    <scope>NUCLEOTIDE SEQUENCE</scope>
    <source>
        <strain evidence="4">ECLA1</strain>
    </source>
</reference>
<evidence type="ECO:0000313" key="4">
    <source>
        <dbReference type="EMBL" id="KAK3759839.1"/>
    </source>
</evidence>
<dbReference type="PANTHER" id="PTHR24104:SF25">
    <property type="entry name" value="PROTEIN LIN-41"/>
    <property type="match status" value="1"/>
</dbReference>
<proteinExistence type="predicted"/>
<evidence type="ECO:0000256" key="2">
    <source>
        <dbReference type="PROSITE-ProRule" id="PRU00504"/>
    </source>
</evidence>
<feature type="repeat" description="NHL" evidence="2">
    <location>
        <begin position="812"/>
        <end position="855"/>
    </location>
</feature>
<keyword evidence="5" id="KW-1185">Reference proteome</keyword>
<sequence>MSIKSELKDLLKDSYTVINELQKVADMGIVKKELMKQSHQTINRLEVLNTYLHRIVDSFDLRARDIVDTVTSCKIKTLDSHSVELLQCLEYLSKMCVITEDLLKLQEDSAEVLGFAPKLKQELSSGLRDCSELSQIDYNMFTSLDLEIDTSWLFKKPFLSIISKSSHNTSKLCCVGFEDVEGSMKFKGQMPKDAKSFETDSGNESPTHERETKCETDHLSQQSTLTTILEEFEEQMDTSSFKPELNETNTELKACFTQPHQYEVCQSEVLNIQEDVTLEEDLLASSLEALNLVNEKENDPGSGNKAIFSYKNQSEHCASVKGHGLSCIDVGAPQSLSRSEKNNFSERLEENILPASAVSSHNDSDVAASKNNFSLVRNESLAVNDPEEICASNEFEKIQILPNVIIASEKRRNENLIDTVSYQAQEEASVVETTQTIEKIQSLTLKKAPAAGLLKDKPQLSHKSQDKLTPQLIKLPDSNASTVFQQKDGSKDVICHVEEPVKSPQFSVGILGYESNVVTCRSKSTDNHDGAVGTYPSKRYEKANSNRQARKENSENEEQKDKGQLPSTQKFHNLSPNSSRPTTAPFMKQVFLESQFSSATGKPLDMFFNIESVITQNRHGVAEINAVFKEKITGGSNTYFEFPIGCCLMKTGRIVVADTGNHTVKILQGNDLQRTIGKNDGITFVRPSAVVVDSNDNIYIKDDLCVQIFNSEGRHLKTVGMKIFKYPYGIALTEVPPRGPTLFVLDAMFGRPKLHRYLIKEDKLQSCEYEPLVYFGSARSKLRFFAIHNDKILASDLGASTMYISNLYGQFLLKFGNLGYQNGEFVEPSGVAADADGHWLVADSRNNRVQVFTNDGEFMAHIKFSQPIRRPSGIHLSSNGTLYVINYLDQCIKVYSLTT</sequence>
<dbReference type="InterPro" id="IPR050952">
    <property type="entry name" value="TRIM-NHL_E3_ligases"/>
</dbReference>
<dbReference type="GO" id="GO:0043161">
    <property type="term" value="P:proteasome-mediated ubiquitin-dependent protein catabolic process"/>
    <property type="evidence" value="ECO:0007669"/>
    <property type="project" value="TreeGrafter"/>
</dbReference>
<gene>
    <name evidence="4" type="ORF">RRG08_028841</name>
</gene>
<dbReference type="Pfam" id="PF01436">
    <property type="entry name" value="NHL"/>
    <property type="match status" value="2"/>
</dbReference>
<dbReference type="SUPFAM" id="SSF101898">
    <property type="entry name" value="NHL repeat"/>
    <property type="match status" value="1"/>
</dbReference>
<feature type="compositionally biased region" description="Basic and acidic residues" evidence="3">
    <location>
        <begin position="538"/>
        <end position="563"/>
    </location>
</feature>
<evidence type="ECO:0000256" key="1">
    <source>
        <dbReference type="ARBA" id="ARBA00022737"/>
    </source>
</evidence>
<dbReference type="GO" id="GO:0000209">
    <property type="term" value="P:protein polyubiquitination"/>
    <property type="evidence" value="ECO:0007669"/>
    <property type="project" value="TreeGrafter"/>
</dbReference>
<feature type="repeat" description="NHL" evidence="2">
    <location>
        <begin position="640"/>
        <end position="670"/>
    </location>
</feature>
<name>A0AAE1D730_9GAST</name>
<evidence type="ECO:0000313" key="5">
    <source>
        <dbReference type="Proteomes" id="UP001283361"/>
    </source>
</evidence>
<dbReference type="InterPro" id="IPR011042">
    <property type="entry name" value="6-blade_b-propeller_TolB-like"/>
</dbReference>
<feature type="compositionally biased region" description="Polar residues" evidence="3">
    <location>
        <begin position="565"/>
        <end position="582"/>
    </location>
</feature>
<dbReference type="EMBL" id="JAWDGP010005065">
    <property type="protein sequence ID" value="KAK3759839.1"/>
    <property type="molecule type" value="Genomic_DNA"/>
</dbReference>
<accession>A0AAE1D730</accession>
<protein>
    <submittedName>
        <fullName evidence="4">Uncharacterized protein</fullName>
    </submittedName>
</protein>
<evidence type="ECO:0000256" key="3">
    <source>
        <dbReference type="SAM" id="MobiDB-lite"/>
    </source>
</evidence>
<feature type="region of interest" description="Disordered" evidence="3">
    <location>
        <begin position="521"/>
        <end position="582"/>
    </location>
</feature>
<dbReference type="Proteomes" id="UP001283361">
    <property type="component" value="Unassembled WGS sequence"/>
</dbReference>
<dbReference type="PANTHER" id="PTHR24104">
    <property type="entry name" value="E3 UBIQUITIN-PROTEIN LIGASE NHLRC1-RELATED"/>
    <property type="match status" value="1"/>
</dbReference>
<organism evidence="4 5">
    <name type="scientific">Elysia crispata</name>
    <name type="common">lettuce slug</name>
    <dbReference type="NCBI Taxonomy" id="231223"/>
    <lineage>
        <taxon>Eukaryota</taxon>
        <taxon>Metazoa</taxon>
        <taxon>Spiralia</taxon>
        <taxon>Lophotrochozoa</taxon>
        <taxon>Mollusca</taxon>
        <taxon>Gastropoda</taxon>
        <taxon>Heterobranchia</taxon>
        <taxon>Euthyneura</taxon>
        <taxon>Panpulmonata</taxon>
        <taxon>Sacoglossa</taxon>
        <taxon>Placobranchoidea</taxon>
        <taxon>Plakobranchidae</taxon>
        <taxon>Elysia</taxon>
    </lineage>
</organism>
<comment type="caution">
    <text evidence="4">The sequence shown here is derived from an EMBL/GenBank/DDBJ whole genome shotgun (WGS) entry which is preliminary data.</text>
</comment>
<dbReference type="CDD" id="cd05819">
    <property type="entry name" value="NHL"/>
    <property type="match status" value="1"/>
</dbReference>
<dbReference type="PROSITE" id="PS51125">
    <property type="entry name" value="NHL"/>
    <property type="match status" value="2"/>
</dbReference>
<dbReference type="GO" id="GO:0061630">
    <property type="term" value="F:ubiquitin protein ligase activity"/>
    <property type="evidence" value="ECO:0007669"/>
    <property type="project" value="TreeGrafter"/>
</dbReference>
<keyword evidence="1" id="KW-0677">Repeat</keyword>
<dbReference type="Gene3D" id="2.120.10.30">
    <property type="entry name" value="TolB, C-terminal domain"/>
    <property type="match status" value="2"/>
</dbReference>